<reference evidence="2 3" key="1">
    <citation type="journal article" date="2021" name="Elife">
        <title>Chloroplast acquisition without the gene transfer in kleptoplastic sea slugs, Plakobranchus ocellatus.</title>
        <authorList>
            <person name="Maeda T."/>
            <person name="Takahashi S."/>
            <person name="Yoshida T."/>
            <person name="Shimamura S."/>
            <person name="Takaki Y."/>
            <person name="Nagai Y."/>
            <person name="Toyoda A."/>
            <person name="Suzuki Y."/>
            <person name="Arimoto A."/>
            <person name="Ishii H."/>
            <person name="Satoh N."/>
            <person name="Nishiyama T."/>
            <person name="Hasebe M."/>
            <person name="Maruyama T."/>
            <person name="Minagawa J."/>
            <person name="Obokata J."/>
            <person name="Shigenobu S."/>
        </authorList>
    </citation>
    <scope>NUCLEOTIDE SEQUENCE [LARGE SCALE GENOMIC DNA]</scope>
</reference>
<dbReference type="Proteomes" id="UP000762676">
    <property type="component" value="Unassembled WGS sequence"/>
</dbReference>
<gene>
    <name evidence="2" type="ORF">ElyMa_002043600</name>
</gene>
<dbReference type="EMBL" id="BMAT01004147">
    <property type="protein sequence ID" value="GFR69203.1"/>
    <property type="molecule type" value="Genomic_DNA"/>
</dbReference>
<accession>A0AAV4F747</accession>
<comment type="caution">
    <text evidence="2">The sequence shown here is derived from an EMBL/GenBank/DDBJ whole genome shotgun (WGS) entry which is preliminary data.</text>
</comment>
<dbReference type="AlphaFoldDB" id="A0AAV4F747"/>
<sequence length="71" mass="7444">MASLSTVVGIAITQPGNRLRRVAASQLRVTSHLGLAPAVSVCRRAVSHRVTPTQAKTSHSRSRGAAAQKIT</sequence>
<proteinExistence type="predicted"/>
<feature type="region of interest" description="Disordered" evidence="1">
    <location>
        <begin position="49"/>
        <end position="71"/>
    </location>
</feature>
<keyword evidence="3" id="KW-1185">Reference proteome</keyword>
<evidence type="ECO:0000256" key="1">
    <source>
        <dbReference type="SAM" id="MobiDB-lite"/>
    </source>
</evidence>
<evidence type="ECO:0000313" key="2">
    <source>
        <dbReference type="EMBL" id="GFR69203.1"/>
    </source>
</evidence>
<evidence type="ECO:0000313" key="3">
    <source>
        <dbReference type="Proteomes" id="UP000762676"/>
    </source>
</evidence>
<organism evidence="2 3">
    <name type="scientific">Elysia marginata</name>
    <dbReference type="NCBI Taxonomy" id="1093978"/>
    <lineage>
        <taxon>Eukaryota</taxon>
        <taxon>Metazoa</taxon>
        <taxon>Spiralia</taxon>
        <taxon>Lophotrochozoa</taxon>
        <taxon>Mollusca</taxon>
        <taxon>Gastropoda</taxon>
        <taxon>Heterobranchia</taxon>
        <taxon>Euthyneura</taxon>
        <taxon>Panpulmonata</taxon>
        <taxon>Sacoglossa</taxon>
        <taxon>Placobranchoidea</taxon>
        <taxon>Plakobranchidae</taxon>
        <taxon>Elysia</taxon>
    </lineage>
</organism>
<name>A0AAV4F747_9GAST</name>
<protein>
    <submittedName>
        <fullName evidence="2">Uncharacterized protein</fullName>
    </submittedName>
</protein>